<proteinExistence type="predicted"/>
<evidence type="ECO:0000313" key="2">
    <source>
        <dbReference type="Proteomes" id="UP000249819"/>
    </source>
</evidence>
<dbReference type="InterPro" id="IPR025355">
    <property type="entry name" value="DUF4259"/>
</dbReference>
<name>A0A327WBQ5_9BACT</name>
<dbReference type="RefSeq" id="WP_111589973.1">
    <property type="nucleotide sequence ID" value="NZ_QLMA01000001.1"/>
</dbReference>
<sequence>MGTWSEKSFGNDSAGDWIIDLCETPTLEFIRETLQASIDNPMEADYNQPAIAAAEVICILDGKIPEDYHEISHNLEPILATLKGQQFPNGLRALAVRCIDMIATDSELKELWEDQEEWLDEINSLKQRLAH</sequence>
<dbReference type="OrthoDB" id="191350at2"/>
<dbReference type="Proteomes" id="UP000249819">
    <property type="component" value="Unassembled WGS sequence"/>
</dbReference>
<organism evidence="1 2">
    <name type="scientific">Chitinophaga dinghuensis</name>
    <dbReference type="NCBI Taxonomy" id="1539050"/>
    <lineage>
        <taxon>Bacteria</taxon>
        <taxon>Pseudomonadati</taxon>
        <taxon>Bacteroidota</taxon>
        <taxon>Chitinophagia</taxon>
        <taxon>Chitinophagales</taxon>
        <taxon>Chitinophagaceae</taxon>
        <taxon>Chitinophaga</taxon>
    </lineage>
</organism>
<reference evidence="1 2" key="1">
    <citation type="submission" date="2018-06" db="EMBL/GenBank/DDBJ databases">
        <title>Genomic Encyclopedia of Archaeal and Bacterial Type Strains, Phase II (KMG-II): from individual species to whole genera.</title>
        <authorList>
            <person name="Goeker M."/>
        </authorList>
    </citation>
    <scope>NUCLEOTIDE SEQUENCE [LARGE SCALE GENOMIC DNA]</scope>
    <source>
        <strain evidence="1 2">DSM 29821</strain>
    </source>
</reference>
<dbReference type="Pfam" id="PF14078">
    <property type="entry name" value="DUF4259"/>
    <property type="match status" value="1"/>
</dbReference>
<comment type="caution">
    <text evidence="1">The sequence shown here is derived from an EMBL/GenBank/DDBJ whole genome shotgun (WGS) entry which is preliminary data.</text>
</comment>
<evidence type="ECO:0000313" key="1">
    <source>
        <dbReference type="EMBL" id="RAJ87262.1"/>
    </source>
</evidence>
<protein>
    <submittedName>
        <fullName evidence="1">Uncharacterized protein DUF4259</fullName>
    </submittedName>
</protein>
<accession>A0A327WBQ5</accession>
<keyword evidence="2" id="KW-1185">Reference proteome</keyword>
<dbReference type="EMBL" id="QLMA01000001">
    <property type="protein sequence ID" value="RAJ87262.1"/>
    <property type="molecule type" value="Genomic_DNA"/>
</dbReference>
<dbReference type="AlphaFoldDB" id="A0A327WBQ5"/>
<gene>
    <name evidence="1" type="ORF">CLV59_10111</name>
</gene>